<feature type="compositionally biased region" description="Basic and acidic residues" evidence="1">
    <location>
        <begin position="12"/>
        <end position="24"/>
    </location>
</feature>
<evidence type="ECO:0000256" key="1">
    <source>
        <dbReference type="SAM" id="MobiDB-lite"/>
    </source>
</evidence>
<proteinExistence type="predicted"/>
<feature type="compositionally biased region" description="Basic and acidic residues" evidence="1">
    <location>
        <begin position="175"/>
        <end position="184"/>
    </location>
</feature>
<dbReference type="EMBL" id="MN739397">
    <property type="protein sequence ID" value="QHT02733.1"/>
    <property type="molecule type" value="Genomic_DNA"/>
</dbReference>
<feature type="compositionally biased region" description="Polar residues" evidence="1">
    <location>
        <begin position="164"/>
        <end position="174"/>
    </location>
</feature>
<name>A0A6C0CEL1_9ZZZZ</name>
<organism evidence="2">
    <name type="scientific">viral metagenome</name>
    <dbReference type="NCBI Taxonomy" id="1070528"/>
    <lineage>
        <taxon>unclassified sequences</taxon>
        <taxon>metagenomes</taxon>
        <taxon>organismal metagenomes</taxon>
    </lineage>
</organism>
<feature type="compositionally biased region" description="Acidic residues" evidence="1">
    <location>
        <begin position="52"/>
        <end position="72"/>
    </location>
</feature>
<dbReference type="AlphaFoldDB" id="A0A6C0CEL1"/>
<feature type="region of interest" description="Disordered" evidence="1">
    <location>
        <begin position="160"/>
        <end position="184"/>
    </location>
</feature>
<accession>A0A6C0CEL1</accession>
<feature type="compositionally biased region" description="Basic and acidic residues" evidence="1">
    <location>
        <begin position="33"/>
        <end position="46"/>
    </location>
</feature>
<sequence>MDLKQLLSQTSVKDDVTDSVKDELDNSVTGSKTNEKGDFTENKEVEPLEFGSDLEEMEQEEAQDDKEEDKEEILDPRFTLPWNKLEKGVKMNRLLIFIQSEKEDKELTEQQSKELKNLLFKACENGLFNKISDVEYDESKAEIKSIKNLEFNESSKKYKIKTGGTKNRSVSKSRSNIDRLTKKK</sequence>
<protein>
    <submittedName>
        <fullName evidence="2">Uncharacterized protein</fullName>
    </submittedName>
</protein>
<evidence type="ECO:0000313" key="2">
    <source>
        <dbReference type="EMBL" id="QHT02733.1"/>
    </source>
</evidence>
<reference evidence="2" key="1">
    <citation type="journal article" date="2020" name="Nature">
        <title>Giant virus diversity and host interactions through global metagenomics.</title>
        <authorList>
            <person name="Schulz F."/>
            <person name="Roux S."/>
            <person name="Paez-Espino D."/>
            <person name="Jungbluth S."/>
            <person name="Walsh D.A."/>
            <person name="Denef V.J."/>
            <person name="McMahon K.D."/>
            <person name="Konstantinidis K.T."/>
            <person name="Eloe-Fadrosh E.A."/>
            <person name="Kyrpides N.C."/>
            <person name="Woyke T."/>
        </authorList>
    </citation>
    <scope>NUCLEOTIDE SEQUENCE</scope>
    <source>
        <strain evidence="2">GVMAG-M-3300020595-32</strain>
    </source>
</reference>
<feature type="region of interest" description="Disordered" evidence="1">
    <location>
        <begin position="1"/>
        <end position="74"/>
    </location>
</feature>